<accession>M4BGD4</accession>
<dbReference type="EMBL" id="JH598234">
    <property type="status" value="NOT_ANNOTATED_CDS"/>
    <property type="molecule type" value="Genomic_DNA"/>
</dbReference>
<sequence>MLEGIPGGLKQGEAERRSFSALLVAVKVGSSRTPSQPYYPFDRQPQSALHF</sequence>
<dbReference type="InParanoid" id="M4BGD4"/>
<feature type="region of interest" description="Disordered" evidence="1">
    <location>
        <begin position="31"/>
        <end position="51"/>
    </location>
</feature>
<name>M4BGD4_HYAAE</name>
<keyword evidence="3" id="KW-1185">Reference proteome</keyword>
<reference evidence="3" key="1">
    <citation type="journal article" date="2010" name="Science">
        <title>Signatures of adaptation to obligate biotrophy in the Hyaloperonospora arabidopsidis genome.</title>
        <authorList>
            <person name="Baxter L."/>
            <person name="Tripathy S."/>
            <person name="Ishaque N."/>
            <person name="Boot N."/>
            <person name="Cabral A."/>
            <person name="Kemen E."/>
            <person name="Thines M."/>
            <person name="Ah-Fong A."/>
            <person name="Anderson R."/>
            <person name="Badejoko W."/>
            <person name="Bittner-Eddy P."/>
            <person name="Boore J.L."/>
            <person name="Chibucos M.C."/>
            <person name="Coates M."/>
            <person name="Dehal P."/>
            <person name="Delehaunty K."/>
            <person name="Dong S."/>
            <person name="Downton P."/>
            <person name="Dumas B."/>
            <person name="Fabro G."/>
            <person name="Fronick C."/>
            <person name="Fuerstenberg S.I."/>
            <person name="Fulton L."/>
            <person name="Gaulin E."/>
            <person name="Govers F."/>
            <person name="Hughes L."/>
            <person name="Humphray S."/>
            <person name="Jiang R.H."/>
            <person name="Judelson H."/>
            <person name="Kamoun S."/>
            <person name="Kyung K."/>
            <person name="Meijer H."/>
            <person name="Minx P."/>
            <person name="Morris P."/>
            <person name="Nelson J."/>
            <person name="Phuntumart V."/>
            <person name="Qutob D."/>
            <person name="Rehmany A."/>
            <person name="Rougon-Cardoso A."/>
            <person name="Ryden P."/>
            <person name="Torto-Alalibo T."/>
            <person name="Studholme D."/>
            <person name="Wang Y."/>
            <person name="Win J."/>
            <person name="Wood J."/>
            <person name="Clifton S.W."/>
            <person name="Rogers J."/>
            <person name="Van den Ackerveken G."/>
            <person name="Jones J.D."/>
            <person name="McDowell J.M."/>
            <person name="Beynon J."/>
            <person name="Tyler B.M."/>
        </authorList>
    </citation>
    <scope>NUCLEOTIDE SEQUENCE [LARGE SCALE GENOMIC DNA]</scope>
    <source>
        <strain evidence="3">Emoy2</strain>
    </source>
</reference>
<organism evidence="2 3">
    <name type="scientific">Hyaloperonospora arabidopsidis (strain Emoy2)</name>
    <name type="common">Downy mildew agent</name>
    <name type="synonym">Peronospora arabidopsidis</name>
    <dbReference type="NCBI Taxonomy" id="559515"/>
    <lineage>
        <taxon>Eukaryota</taxon>
        <taxon>Sar</taxon>
        <taxon>Stramenopiles</taxon>
        <taxon>Oomycota</taxon>
        <taxon>Peronosporomycetes</taxon>
        <taxon>Peronosporales</taxon>
        <taxon>Peronosporaceae</taxon>
        <taxon>Hyaloperonospora</taxon>
    </lineage>
</organism>
<protein>
    <submittedName>
        <fullName evidence="2">Uncharacterized protein</fullName>
    </submittedName>
</protein>
<evidence type="ECO:0000256" key="1">
    <source>
        <dbReference type="SAM" id="MobiDB-lite"/>
    </source>
</evidence>
<proteinExistence type="predicted"/>
<dbReference type="VEuPathDB" id="FungiDB:HpaG805355"/>
<dbReference type="AlphaFoldDB" id="M4BGD4"/>
<dbReference type="HOGENOM" id="CLU_3110483_0_0_1"/>
<dbReference type="Proteomes" id="UP000011713">
    <property type="component" value="Unassembled WGS sequence"/>
</dbReference>
<evidence type="ECO:0000313" key="2">
    <source>
        <dbReference type="EnsemblProtists" id="HpaP805355"/>
    </source>
</evidence>
<evidence type="ECO:0000313" key="3">
    <source>
        <dbReference type="Proteomes" id="UP000011713"/>
    </source>
</evidence>
<dbReference type="EnsemblProtists" id="HpaT805355">
    <property type="protein sequence ID" value="HpaP805355"/>
    <property type="gene ID" value="HpaG805355"/>
</dbReference>
<reference evidence="2" key="2">
    <citation type="submission" date="2015-06" db="UniProtKB">
        <authorList>
            <consortium name="EnsemblProtists"/>
        </authorList>
    </citation>
    <scope>IDENTIFICATION</scope>
    <source>
        <strain evidence="2">Emoy2</strain>
    </source>
</reference>